<evidence type="ECO:0000313" key="7">
    <source>
        <dbReference type="Proteomes" id="UP001595477"/>
    </source>
</evidence>
<dbReference type="PROSITE" id="PS01124">
    <property type="entry name" value="HTH_ARAC_FAMILY_2"/>
    <property type="match status" value="1"/>
</dbReference>
<dbReference type="InterPro" id="IPR050204">
    <property type="entry name" value="AraC_XylS_family_regulators"/>
</dbReference>
<dbReference type="EMBL" id="JBHRSX010000014">
    <property type="protein sequence ID" value="MFC3201359.1"/>
    <property type="molecule type" value="Genomic_DNA"/>
</dbReference>
<evidence type="ECO:0000256" key="3">
    <source>
        <dbReference type="ARBA" id="ARBA00023163"/>
    </source>
</evidence>
<dbReference type="InterPro" id="IPR009057">
    <property type="entry name" value="Homeodomain-like_sf"/>
</dbReference>
<organism evidence="6 7">
    <name type="scientific">Alteromonas oceani</name>
    <dbReference type="NCBI Taxonomy" id="2071609"/>
    <lineage>
        <taxon>Bacteria</taxon>
        <taxon>Pseudomonadati</taxon>
        <taxon>Pseudomonadota</taxon>
        <taxon>Gammaproteobacteria</taxon>
        <taxon>Alteromonadales</taxon>
        <taxon>Alteromonadaceae</taxon>
        <taxon>Alteromonas/Salinimonas group</taxon>
        <taxon>Alteromonas</taxon>
    </lineage>
</organism>
<dbReference type="PANTHER" id="PTHR46796:SF13">
    <property type="entry name" value="HTH-TYPE TRANSCRIPTIONAL ACTIVATOR RHAS"/>
    <property type="match status" value="1"/>
</dbReference>
<comment type="caution">
    <text evidence="6">The sequence shown here is derived from an EMBL/GenBank/DDBJ whole genome shotgun (WGS) entry which is preliminary data.</text>
</comment>
<dbReference type="PANTHER" id="PTHR46796">
    <property type="entry name" value="HTH-TYPE TRANSCRIPTIONAL ACTIVATOR RHAS-RELATED"/>
    <property type="match status" value="1"/>
</dbReference>
<dbReference type="InterPro" id="IPR018060">
    <property type="entry name" value="HTH_AraC"/>
</dbReference>
<sequence length="291" mass="32203">MDNIANIVRRISLKAEVFFSGKLCGIQSFSNDEKGHLHLLKSGCLTIVMKDGTKRVIDKPSVIFIPGPVEHRILAEQSAGAEMVCATISMESAHQKLLLEAFPPLITLALDTEQYIGQTAQWLFDEAFSRSVTRGVMIDKLSEIFLLQVLRYILENDLAKGGVLAALSHPMMAKVISTMHNQPEVNWTVDSLADIAAMSRSRFAATFKSVVGLTPNDYLTDIRIALAQEMLQDNKPVNLVANLVGYEHGSALARLFRKKLGISPKQWLKQPVSGHNEPLKTAHQLTTDKNE</sequence>
<evidence type="ECO:0000259" key="5">
    <source>
        <dbReference type="PROSITE" id="PS01124"/>
    </source>
</evidence>
<dbReference type="Pfam" id="PF12833">
    <property type="entry name" value="HTH_18"/>
    <property type="match status" value="1"/>
</dbReference>
<dbReference type="SUPFAM" id="SSF46689">
    <property type="entry name" value="Homeodomain-like"/>
    <property type="match status" value="2"/>
</dbReference>
<protein>
    <submittedName>
        <fullName evidence="6">AraC family transcriptional regulator</fullName>
    </submittedName>
</protein>
<name>A0ABV7JX86_9ALTE</name>
<evidence type="ECO:0000313" key="6">
    <source>
        <dbReference type="EMBL" id="MFC3201359.1"/>
    </source>
</evidence>
<keyword evidence="1" id="KW-0805">Transcription regulation</keyword>
<dbReference type="Pfam" id="PF12852">
    <property type="entry name" value="Cupin_6"/>
    <property type="match status" value="1"/>
</dbReference>
<evidence type="ECO:0000256" key="1">
    <source>
        <dbReference type="ARBA" id="ARBA00023015"/>
    </source>
</evidence>
<keyword evidence="3" id="KW-0804">Transcription</keyword>
<dbReference type="InterPro" id="IPR032783">
    <property type="entry name" value="AraC_lig"/>
</dbReference>
<dbReference type="RefSeq" id="WP_123323898.1">
    <property type="nucleotide sequence ID" value="NZ_JBHRSX010000014.1"/>
</dbReference>
<keyword evidence="2" id="KW-0238">DNA-binding</keyword>
<proteinExistence type="predicted"/>
<gene>
    <name evidence="6" type="ORF">ACFOEW_05960</name>
</gene>
<evidence type="ECO:0000256" key="4">
    <source>
        <dbReference type="SAM" id="MobiDB-lite"/>
    </source>
</evidence>
<accession>A0ABV7JX86</accession>
<keyword evidence="7" id="KW-1185">Reference proteome</keyword>
<feature type="domain" description="HTH araC/xylS-type" evidence="5">
    <location>
        <begin position="173"/>
        <end position="270"/>
    </location>
</feature>
<dbReference type="Gene3D" id="1.10.10.60">
    <property type="entry name" value="Homeodomain-like"/>
    <property type="match status" value="1"/>
</dbReference>
<evidence type="ECO:0000256" key="2">
    <source>
        <dbReference type="ARBA" id="ARBA00023125"/>
    </source>
</evidence>
<dbReference type="SMART" id="SM00342">
    <property type="entry name" value="HTH_ARAC"/>
    <property type="match status" value="1"/>
</dbReference>
<reference evidence="7" key="1">
    <citation type="journal article" date="2019" name="Int. J. Syst. Evol. Microbiol.">
        <title>The Global Catalogue of Microorganisms (GCM) 10K type strain sequencing project: providing services to taxonomists for standard genome sequencing and annotation.</title>
        <authorList>
            <consortium name="The Broad Institute Genomics Platform"/>
            <consortium name="The Broad Institute Genome Sequencing Center for Infectious Disease"/>
            <person name="Wu L."/>
            <person name="Ma J."/>
        </authorList>
    </citation>
    <scope>NUCLEOTIDE SEQUENCE [LARGE SCALE GENOMIC DNA]</scope>
    <source>
        <strain evidence="7">KCTC 52449</strain>
    </source>
</reference>
<dbReference type="Proteomes" id="UP001595477">
    <property type="component" value="Unassembled WGS sequence"/>
</dbReference>
<feature type="region of interest" description="Disordered" evidence="4">
    <location>
        <begin position="271"/>
        <end position="291"/>
    </location>
</feature>